<keyword evidence="4" id="KW-0804">Transcription</keyword>
<dbReference type="InterPro" id="IPR013249">
    <property type="entry name" value="RNA_pol_sigma70_r4_t2"/>
</dbReference>
<dbReference type="Pfam" id="PF04542">
    <property type="entry name" value="Sigma70_r2"/>
    <property type="match status" value="1"/>
</dbReference>
<evidence type="ECO:0000256" key="3">
    <source>
        <dbReference type="ARBA" id="ARBA00023082"/>
    </source>
</evidence>
<evidence type="ECO:0000259" key="6">
    <source>
        <dbReference type="Pfam" id="PF08281"/>
    </source>
</evidence>
<dbReference type="Gene3D" id="1.10.10.10">
    <property type="entry name" value="Winged helix-like DNA-binding domain superfamily/Winged helix DNA-binding domain"/>
    <property type="match status" value="1"/>
</dbReference>
<feature type="domain" description="RNA polymerase sigma factor 70 region 4 type 2" evidence="6">
    <location>
        <begin position="107"/>
        <end position="156"/>
    </location>
</feature>
<name>A0A432ZG22_9GAMM</name>
<dbReference type="OrthoDB" id="9780326at2"/>
<protein>
    <submittedName>
        <fullName evidence="7">RNA polymerase subunit sigma-70</fullName>
    </submittedName>
</protein>
<dbReference type="NCBIfam" id="TIGR02937">
    <property type="entry name" value="sigma70-ECF"/>
    <property type="match status" value="1"/>
</dbReference>
<dbReference type="AlphaFoldDB" id="A0A432ZG22"/>
<evidence type="ECO:0000313" key="7">
    <source>
        <dbReference type="EMBL" id="RUO76927.1"/>
    </source>
</evidence>
<proteinExistence type="inferred from homology"/>
<keyword evidence="8" id="KW-1185">Reference proteome</keyword>
<feature type="domain" description="RNA polymerase sigma-70 region 2" evidence="5">
    <location>
        <begin position="15"/>
        <end position="82"/>
    </location>
</feature>
<dbReference type="InterPro" id="IPR014284">
    <property type="entry name" value="RNA_pol_sigma-70_dom"/>
</dbReference>
<evidence type="ECO:0000256" key="1">
    <source>
        <dbReference type="ARBA" id="ARBA00010641"/>
    </source>
</evidence>
<organism evidence="7 8">
    <name type="scientific">Idiomarina tyrosinivorans</name>
    <dbReference type="NCBI Taxonomy" id="1445662"/>
    <lineage>
        <taxon>Bacteria</taxon>
        <taxon>Pseudomonadati</taxon>
        <taxon>Pseudomonadota</taxon>
        <taxon>Gammaproteobacteria</taxon>
        <taxon>Alteromonadales</taxon>
        <taxon>Idiomarinaceae</taxon>
        <taxon>Idiomarina</taxon>
    </lineage>
</organism>
<dbReference type="Gene3D" id="1.10.1740.10">
    <property type="match status" value="1"/>
</dbReference>
<dbReference type="SUPFAM" id="SSF88946">
    <property type="entry name" value="Sigma2 domain of RNA polymerase sigma factors"/>
    <property type="match status" value="1"/>
</dbReference>
<dbReference type="SUPFAM" id="SSF88659">
    <property type="entry name" value="Sigma3 and sigma4 domains of RNA polymerase sigma factors"/>
    <property type="match status" value="1"/>
</dbReference>
<dbReference type="GO" id="GO:0006352">
    <property type="term" value="P:DNA-templated transcription initiation"/>
    <property type="evidence" value="ECO:0007669"/>
    <property type="project" value="InterPro"/>
</dbReference>
<dbReference type="InterPro" id="IPR007627">
    <property type="entry name" value="RNA_pol_sigma70_r2"/>
</dbReference>
<sequence>MARAIAGDVNAFQRLYQTYVGKVYGLVLRLCGDRSQADDMVQEVFIQLWQKLANFRGDSKFSTWLHAVATNVTLTELRKQKRWYQRIIKAGQQVQQEADSGAMDLSELDRYVMKLPDQTRWVFVLAALEGMRHEEIADQLGIAVGTSKAQLHRAKQLIEEWANHDAA</sequence>
<dbReference type="Proteomes" id="UP000287996">
    <property type="component" value="Unassembled WGS sequence"/>
</dbReference>
<dbReference type="PANTHER" id="PTHR43133">
    <property type="entry name" value="RNA POLYMERASE ECF-TYPE SIGMA FACTO"/>
    <property type="match status" value="1"/>
</dbReference>
<comment type="caution">
    <text evidence="7">The sequence shown here is derived from an EMBL/GenBank/DDBJ whole genome shotgun (WGS) entry which is preliminary data.</text>
</comment>
<dbReference type="GO" id="GO:0003677">
    <property type="term" value="F:DNA binding"/>
    <property type="evidence" value="ECO:0007669"/>
    <property type="project" value="InterPro"/>
</dbReference>
<dbReference type="InterPro" id="IPR039425">
    <property type="entry name" value="RNA_pol_sigma-70-like"/>
</dbReference>
<keyword evidence="3" id="KW-0731">Sigma factor</keyword>
<dbReference type="GO" id="GO:0016987">
    <property type="term" value="F:sigma factor activity"/>
    <property type="evidence" value="ECO:0007669"/>
    <property type="project" value="UniProtKB-KW"/>
</dbReference>
<keyword evidence="2" id="KW-0805">Transcription regulation</keyword>
<dbReference type="Pfam" id="PF08281">
    <property type="entry name" value="Sigma70_r4_2"/>
    <property type="match status" value="1"/>
</dbReference>
<dbReference type="InterPro" id="IPR013324">
    <property type="entry name" value="RNA_pol_sigma_r3/r4-like"/>
</dbReference>
<evidence type="ECO:0000313" key="8">
    <source>
        <dbReference type="Proteomes" id="UP000287996"/>
    </source>
</evidence>
<dbReference type="InterPro" id="IPR036388">
    <property type="entry name" value="WH-like_DNA-bd_sf"/>
</dbReference>
<evidence type="ECO:0000259" key="5">
    <source>
        <dbReference type="Pfam" id="PF04542"/>
    </source>
</evidence>
<reference evidence="7 8" key="1">
    <citation type="journal article" date="2011" name="Front. Microbiol.">
        <title>Genomic signatures of strain selection and enhancement in Bacillus atrophaeus var. globigii, a historical biowarfare simulant.</title>
        <authorList>
            <person name="Gibbons H.S."/>
            <person name="Broomall S.M."/>
            <person name="McNew L.A."/>
            <person name="Daligault H."/>
            <person name="Chapman C."/>
            <person name="Bruce D."/>
            <person name="Karavis M."/>
            <person name="Krepps M."/>
            <person name="McGregor P.A."/>
            <person name="Hong C."/>
            <person name="Park K.H."/>
            <person name="Akmal A."/>
            <person name="Feldman A."/>
            <person name="Lin J.S."/>
            <person name="Chang W.E."/>
            <person name="Higgs B.W."/>
            <person name="Demirev P."/>
            <person name="Lindquist J."/>
            <person name="Liem A."/>
            <person name="Fochler E."/>
            <person name="Read T.D."/>
            <person name="Tapia R."/>
            <person name="Johnson S."/>
            <person name="Bishop-Lilly K.A."/>
            <person name="Detter C."/>
            <person name="Han C."/>
            <person name="Sozhamannan S."/>
            <person name="Rosenzweig C.N."/>
            <person name="Skowronski E.W."/>
        </authorList>
    </citation>
    <scope>NUCLEOTIDE SEQUENCE [LARGE SCALE GENOMIC DNA]</scope>
    <source>
        <strain evidence="7 8">CC-PW-9</strain>
    </source>
</reference>
<comment type="similarity">
    <text evidence="1">Belongs to the sigma-70 factor family. ECF subfamily.</text>
</comment>
<dbReference type="PANTHER" id="PTHR43133:SF46">
    <property type="entry name" value="RNA POLYMERASE SIGMA-70 FACTOR ECF SUBFAMILY"/>
    <property type="match status" value="1"/>
</dbReference>
<dbReference type="InterPro" id="IPR013325">
    <property type="entry name" value="RNA_pol_sigma_r2"/>
</dbReference>
<accession>A0A432ZG22</accession>
<evidence type="ECO:0000256" key="4">
    <source>
        <dbReference type="ARBA" id="ARBA00023163"/>
    </source>
</evidence>
<evidence type="ECO:0000256" key="2">
    <source>
        <dbReference type="ARBA" id="ARBA00023015"/>
    </source>
</evidence>
<gene>
    <name evidence="7" type="ORF">CWI84_11105</name>
</gene>
<dbReference type="EMBL" id="PIQH01000012">
    <property type="protein sequence ID" value="RUO76927.1"/>
    <property type="molecule type" value="Genomic_DNA"/>
</dbReference>